<protein>
    <recommendedName>
        <fullName evidence="5">Actin-related protein 2/3 complex subunit 5</fullName>
    </recommendedName>
</protein>
<dbReference type="PANTHER" id="PTHR12644">
    <property type="entry name" value="ARP2/3 COMPLEX 16 KD SUBUNIT P16-ARC"/>
    <property type="match status" value="1"/>
</dbReference>
<comment type="caution">
    <text evidence="6">The sequence shown here is derived from an EMBL/GenBank/DDBJ whole genome shotgun (WGS) entry which is preliminary data.</text>
</comment>
<dbReference type="EMBL" id="QUSF01000088">
    <property type="protein sequence ID" value="RLV93909.1"/>
    <property type="molecule type" value="Genomic_DNA"/>
</dbReference>
<keyword evidence="4 5" id="KW-0206">Cytoskeleton</keyword>
<dbReference type="InterPro" id="IPR006789">
    <property type="entry name" value="ARPC5"/>
</dbReference>
<dbReference type="STRING" id="44316.ENSEGOP00005015707"/>
<proteinExistence type="inferred from homology"/>
<evidence type="ECO:0000256" key="2">
    <source>
        <dbReference type="ARBA" id="ARBA00006084"/>
    </source>
</evidence>
<evidence type="ECO:0000256" key="4">
    <source>
        <dbReference type="ARBA" id="ARBA00023212"/>
    </source>
</evidence>
<evidence type="ECO:0000313" key="6">
    <source>
        <dbReference type="EMBL" id="RLV93909.1"/>
    </source>
</evidence>
<gene>
    <name evidence="6" type="ORF">DV515_00013293</name>
</gene>
<dbReference type="Proteomes" id="UP000276834">
    <property type="component" value="Unassembled WGS sequence"/>
</dbReference>
<dbReference type="Gene3D" id="1.25.40.190">
    <property type="entry name" value="Actin-related protein 2/3 complex subunit 5"/>
    <property type="match status" value="1"/>
</dbReference>
<comment type="similarity">
    <text evidence="2 5">Belongs to the ARPC5 family.</text>
</comment>
<evidence type="ECO:0000256" key="1">
    <source>
        <dbReference type="ARBA" id="ARBA00004245"/>
    </source>
</evidence>
<evidence type="ECO:0000256" key="5">
    <source>
        <dbReference type="RuleBase" id="RU004301"/>
    </source>
</evidence>
<evidence type="ECO:0000256" key="3">
    <source>
        <dbReference type="ARBA" id="ARBA00022490"/>
    </source>
</evidence>
<reference evidence="6 7" key="1">
    <citation type="journal article" date="2018" name="Proc. R. Soc. B">
        <title>A non-coding region near Follistatin controls head colour polymorphism in the Gouldian finch.</title>
        <authorList>
            <person name="Toomey M.B."/>
            <person name="Marques C.I."/>
            <person name="Andrade P."/>
            <person name="Araujo P.M."/>
            <person name="Sabatino S."/>
            <person name="Gazda M.A."/>
            <person name="Afonso S."/>
            <person name="Lopes R.J."/>
            <person name="Corbo J.C."/>
            <person name="Carneiro M."/>
        </authorList>
    </citation>
    <scope>NUCLEOTIDE SEQUENCE [LARGE SCALE GENOMIC DNA]</scope>
    <source>
        <strain evidence="6">Red01</strain>
        <tissue evidence="6">Muscle</tissue>
    </source>
</reference>
<dbReference type="AlphaFoldDB" id="A0A3L8S1L6"/>
<keyword evidence="7" id="KW-1185">Reference proteome</keyword>
<dbReference type="GO" id="GO:0034314">
    <property type="term" value="P:Arp2/3 complex-mediated actin nucleation"/>
    <property type="evidence" value="ECO:0007669"/>
    <property type="project" value="InterPro"/>
</dbReference>
<accession>A0A3L8S1L6</accession>
<dbReference type="OrthoDB" id="429520at2759"/>
<dbReference type="GO" id="GO:0005885">
    <property type="term" value="C:Arp2/3 protein complex"/>
    <property type="evidence" value="ECO:0007669"/>
    <property type="project" value="InterPro"/>
</dbReference>
<evidence type="ECO:0000313" key="7">
    <source>
        <dbReference type="Proteomes" id="UP000276834"/>
    </source>
</evidence>
<comment type="subcellular location">
    <subcellularLocation>
        <location evidence="1">Cytoplasm</location>
        <location evidence="1">Cytoskeleton</location>
    </subcellularLocation>
</comment>
<dbReference type="SUPFAM" id="SSF69103">
    <property type="entry name" value="Arp2/3 complex 16 kDa subunit ARPC5"/>
    <property type="match status" value="1"/>
</dbReference>
<name>A0A3L8S1L6_CHLGU</name>
<feature type="non-terminal residue" evidence="6">
    <location>
        <position position="232"/>
    </location>
</feature>
<organism evidence="6 7">
    <name type="scientific">Chloebia gouldiae</name>
    <name type="common">Gouldian finch</name>
    <name type="synonym">Erythrura gouldiae</name>
    <dbReference type="NCBI Taxonomy" id="44316"/>
    <lineage>
        <taxon>Eukaryota</taxon>
        <taxon>Metazoa</taxon>
        <taxon>Chordata</taxon>
        <taxon>Craniata</taxon>
        <taxon>Vertebrata</taxon>
        <taxon>Euteleostomi</taxon>
        <taxon>Archelosauria</taxon>
        <taxon>Archosauria</taxon>
        <taxon>Dinosauria</taxon>
        <taxon>Saurischia</taxon>
        <taxon>Theropoda</taxon>
        <taxon>Coelurosauria</taxon>
        <taxon>Aves</taxon>
        <taxon>Neognathae</taxon>
        <taxon>Neoaves</taxon>
        <taxon>Telluraves</taxon>
        <taxon>Australaves</taxon>
        <taxon>Passeriformes</taxon>
        <taxon>Passeroidea</taxon>
        <taxon>Passeridae</taxon>
        <taxon>Chloebia</taxon>
    </lineage>
</organism>
<keyword evidence="3" id="KW-0963">Cytoplasm</keyword>
<dbReference type="InterPro" id="IPR036743">
    <property type="entry name" value="ARPC5_sf"/>
</dbReference>
<comment type="function">
    <text evidence="5">Functions as component of the Arp2/3 complex which is involved in regulation of actin polymerization and together with an activating nucleation-promoting factor (NPF) mediates the formation of branched actin networks. Arp2/3 complex plays a critical role in the control of cell morphogenesis via the modulation of cell polarity development.</text>
</comment>
<dbReference type="GO" id="GO:0030833">
    <property type="term" value="P:regulation of actin filament polymerization"/>
    <property type="evidence" value="ECO:0007669"/>
    <property type="project" value="InterPro"/>
</dbReference>
<sequence>MGHPAEQAQGTMLKVLTSFKSSEIEQAVNSLDRNGVDLLMKYIYKGFEKPTENSSAILLQWHEKAGHNWIHGCLHVPLARTLPFGTKEQLPGEPQLHPALASISCSECSSSWSWWELQELLLQALEVPPQARGLAPRLLQLRSGPAQLLGTRLQLLLCSAQAFFLLQKLHIGRLSLALQTISNTDKPACFTNLWAELSEIINYISDLISIILCEEGEGQTKNGQTLGKDIFR</sequence>
<dbReference type="Pfam" id="PF04699">
    <property type="entry name" value="P16-Arc"/>
    <property type="match status" value="1"/>
</dbReference>